<evidence type="ECO:0000313" key="4">
    <source>
        <dbReference type="Proteomes" id="UP000431922"/>
    </source>
</evidence>
<keyword evidence="3" id="KW-0282">Flagellum</keyword>
<dbReference type="RefSeq" id="WP_160757317.1">
    <property type="nucleotide sequence ID" value="NZ_WTYL01000005.1"/>
</dbReference>
<dbReference type="AlphaFoldDB" id="A0A845BDM3"/>
<keyword evidence="3" id="KW-0966">Cell projection</keyword>
<protein>
    <submittedName>
        <fullName evidence="3">Flagellar biosynthesis anti-sigma factor FlgM</fullName>
    </submittedName>
</protein>
<feature type="domain" description="Anti-sigma-28 factor FlgM C-terminal" evidence="2">
    <location>
        <begin position="53"/>
        <end position="86"/>
    </location>
</feature>
<feature type="region of interest" description="Disordered" evidence="1">
    <location>
        <begin position="1"/>
        <end position="41"/>
    </location>
</feature>
<keyword evidence="3" id="KW-0969">Cilium</keyword>
<dbReference type="InterPro" id="IPR035890">
    <property type="entry name" value="Anti-sigma-28_factor_FlgM_sf"/>
</dbReference>
<proteinExistence type="predicted"/>
<gene>
    <name evidence="3" type="ORF">GRI65_14545</name>
</gene>
<dbReference type="SUPFAM" id="SSF101498">
    <property type="entry name" value="Anti-sigma factor FlgM"/>
    <property type="match status" value="1"/>
</dbReference>
<evidence type="ECO:0000256" key="1">
    <source>
        <dbReference type="SAM" id="MobiDB-lite"/>
    </source>
</evidence>
<accession>A0A845BDM3</accession>
<organism evidence="3 4">
    <name type="scientific">Allopontixanthobacter sediminis</name>
    <dbReference type="NCBI Taxonomy" id="1689985"/>
    <lineage>
        <taxon>Bacteria</taxon>
        <taxon>Pseudomonadati</taxon>
        <taxon>Pseudomonadota</taxon>
        <taxon>Alphaproteobacteria</taxon>
        <taxon>Sphingomonadales</taxon>
        <taxon>Erythrobacteraceae</taxon>
        <taxon>Allopontixanthobacter</taxon>
    </lineage>
</organism>
<reference evidence="3 4" key="1">
    <citation type="submission" date="2019-12" db="EMBL/GenBank/DDBJ databases">
        <title>Genomic-based taxomic classification of the family Erythrobacteraceae.</title>
        <authorList>
            <person name="Xu L."/>
        </authorList>
    </citation>
    <scope>NUCLEOTIDE SEQUENCE [LARGE SCALE GENOMIC DNA]</scope>
    <source>
        <strain evidence="3 4">KCTC 42453</strain>
    </source>
</reference>
<keyword evidence="4" id="KW-1185">Reference proteome</keyword>
<comment type="caution">
    <text evidence="3">The sequence shown here is derived from an EMBL/GenBank/DDBJ whole genome shotgun (WGS) entry which is preliminary data.</text>
</comment>
<dbReference type="OrthoDB" id="7392062at2"/>
<dbReference type="Pfam" id="PF04316">
    <property type="entry name" value="FlgM"/>
    <property type="match status" value="1"/>
</dbReference>
<name>A0A845BDM3_9SPHN</name>
<sequence>MPANEISRIHGLSAARPVSRETQGTNVAPKRTEHDATDSSAVKVETAGDVDIRQIPVDAERVALIRGALQDGTYPLLPAKTADAMIAARMLLAIEA</sequence>
<evidence type="ECO:0000313" key="3">
    <source>
        <dbReference type="EMBL" id="MXP45669.1"/>
    </source>
</evidence>
<dbReference type="Proteomes" id="UP000431922">
    <property type="component" value="Unassembled WGS sequence"/>
</dbReference>
<dbReference type="InterPro" id="IPR031316">
    <property type="entry name" value="FlgM_C"/>
</dbReference>
<evidence type="ECO:0000259" key="2">
    <source>
        <dbReference type="Pfam" id="PF04316"/>
    </source>
</evidence>
<dbReference type="EMBL" id="WTYL01000005">
    <property type="protein sequence ID" value="MXP45669.1"/>
    <property type="molecule type" value="Genomic_DNA"/>
</dbReference>